<evidence type="ECO:0000313" key="2">
    <source>
        <dbReference type="EMBL" id="KAJ7037675.1"/>
    </source>
</evidence>
<keyword evidence="1" id="KW-0812">Transmembrane</keyword>
<evidence type="ECO:0000256" key="1">
    <source>
        <dbReference type="SAM" id="Phobius"/>
    </source>
</evidence>
<dbReference type="Proteomes" id="UP001218188">
    <property type="component" value="Unassembled WGS sequence"/>
</dbReference>
<sequence length="329" mass="36095">MKFIGPHPHTGIYTVLFYQAVYILLSRRTQHYKYHLACLSILFGLSTLHVALAWGWAFLTDHGDMAIYELFSLKNPLPTLYFPDDPRSVRGIGVALKARYSLANAIADGILIYRCYIIWGFNWRPVVFPLFAYACTLAGGIMTLLPLSGTTERTSITLCIVTIFFTNVLSAGLAAGRIWWISRRAASYMGRRSQKKYMALTAILLESGLIYPAALLITIAVFITPSTPTNSVLVCIAACYHIVGIAPTLIIVRVGLGVSTDDVDKCVTISRGTTGMQYEHDSHEQQHGLGRGRRLAVGAGTEATLELQVRVTTEEATVGSFSDAKGQPV</sequence>
<feature type="transmembrane region" description="Helical" evidence="1">
    <location>
        <begin position="6"/>
        <end position="25"/>
    </location>
</feature>
<protein>
    <submittedName>
        <fullName evidence="2">Uncharacterized protein</fullName>
    </submittedName>
</protein>
<dbReference type="AlphaFoldDB" id="A0AAD6T3C7"/>
<keyword evidence="3" id="KW-1185">Reference proteome</keyword>
<accession>A0AAD6T3C7</accession>
<keyword evidence="1" id="KW-1133">Transmembrane helix</keyword>
<organism evidence="2 3">
    <name type="scientific">Mycena alexandri</name>
    <dbReference type="NCBI Taxonomy" id="1745969"/>
    <lineage>
        <taxon>Eukaryota</taxon>
        <taxon>Fungi</taxon>
        <taxon>Dikarya</taxon>
        <taxon>Basidiomycota</taxon>
        <taxon>Agaricomycotina</taxon>
        <taxon>Agaricomycetes</taxon>
        <taxon>Agaricomycetidae</taxon>
        <taxon>Agaricales</taxon>
        <taxon>Marasmiineae</taxon>
        <taxon>Mycenaceae</taxon>
        <taxon>Mycena</taxon>
    </lineage>
</organism>
<evidence type="ECO:0000313" key="3">
    <source>
        <dbReference type="Proteomes" id="UP001218188"/>
    </source>
</evidence>
<feature type="transmembrane region" description="Helical" evidence="1">
    <location>
        <begin position="229"/>
        <end position="252"/>
    </location>
</feature>
<reference evidence="2" key="1">
    <citation type="submission" date="2023-03" db="EMBL/GenBank/DDBJ databases">
        <title>Massive genome expansion in bonnet fungi (Mycena s.s.) driven by repeated elements and novel gene families across ecological guilds.</title>
        <authorList>
            <consortium name="Lawrence Berkeley National Laboratory"/>
            <person name="Harder C.B."/>
            <person name="Miyauchi S."/>
            <person name="Viragh M."/>
            <person name="Kuo A."/>
            <person name="Thoen E."/>
            <person name="Andreopoulos B."/>
            <person name="Lu D."/>
            <person name="Skrede I."/>
            <person name="Drula E."/>
            <person name="Henrissat B."/>
            <person name="Morin E."/>
            <person name="Kohler A."/>
            <person name="Barry K."/>
            <person name="LaButti K."/>
            <person name="Morin E."/>
            <person name="Salamov A."/>
            <person name="Lipzen A."/>
            <person name="Mereny Z."/>
            <person name="Hegedus B."/>
            <person name="Baldrian P."/>
            <person name="Stursova M."/>
            <person name="Weitz H."/>
            <person name="Taylor A."/>
            <person name="Grigoriev I.V."/>
            <person name="Nagy L.G."/>
            <person name="Martin F."/>
            <person name="Kauserud H."/>
        </authorList>
    </citation>
    <scope>NUCLEOTIDE SEQUENCE</scope>
    <source>
        <strain evidence="2">CBHHK200</strain>
    </source>
</reference>
<feature type="transmembrane region" description="Helical" evidence="1">
    <location>
        <begin position="100"/>
        <end position="119"/>
    </location>
</feature>
<dbReference type="EMBL" id="JARJCM010000036">
    <property type="protein sequence ID" value="KAJ7037675.1"/>
    <property type="molecule type" value="Genomic_DNA"/>
</dbReference>
<proteinExistence type="predicted"/>
<name>A0AAD6T3C7_9AGAR</name>
<gene>
    <name evidence="2" type="ORF">C8F04DRAFT_1092029</name>
</gene>
<feature type="transmembrane region" description="Helical" evidence="1">
    <location>
        <begin position="37"/>
        <end position="59"/>
    </location>
</feature>
<comment type="caution">
    <text evidence="2">The sequence shown here is derived from an EMBL/GenBank/DDBJ whole genome shotgun (WGS) entry which is preliminary data.</text>
</comment>
<feature type="transmembrane region" description="Helical" evidence="1">
    <location>
        <begin position="126"/>
        <end position="149"/>
    </location>
</feature>
<feature type="transmembrane region" description="Helical" evidence="1">
    <location>
        <begin position="197"/>
        <end position="223"/>
    </location>
</feature>
<keyword evidence="1" id="KW-0472">Membrane</keyword>
<feature type="transmembrane region" description="Helical" evidence="1">
    <location>
        <begin position="155"/>
        <end position="176"/>
    </location>
</feature>